<evidence type="ECO:0000313" key="2">
    <source>
        <dbReference type="EMBL" id="EEF60229.1"/>
    </source>
</evidence>
<gene>
    <name evidence="2" type="ORF">Cflav_PD3288</name>
</gene>
<keyword evidence="1" id="KW-0812">Transmembrane</keyword>
<protein>
    <submittedName>
        <fullName evidence="2">Uncharacterized protein</fullName>
    </submittedName>
</protein>
<dbReference type="EMBL" id="ABOX02000019">
    <property type="protein sequence ID" value="EEF60229.1"/>
    <property type="molecule type" value="Genomic_DNA"/>
</dbReference>
<sequence>MDVPDWNDETEISREGGLPAKFSYAEEFAKRQHRGPWVYAVGLGLFLLTIAPVILAYVNHGAPAILWFVPASAGLIILRLFLSWTKGSPHCPCCKKNIKVCVVRHCYGCGEDLENGRCERCGVDLTIGSAFRSSGDTSGNKQPITYCPGCGVWLKSNFHRRRKASLP</sequence>
<reference evidence="2 3" key="1">
    <citation type="journal article" date="2011" name="J. Bacteriol.">
        <title>Genome sequence of 'Pedosphaera parvula' Ellin514, an aerobic Verrucomicrobial isolate from pasture soil.</title>
        <authorList>
            <person name="Kant R."/>
            <person name="van Passel M.W."/>
            <person name="Sangwan P."/>
            <person name="Palva A."/>
            <person name="Lucas S."/>
            <person name="Copeland A."/>
            <person name="Lapidus A."/>
            <person name="Glavina Del Rio T."/>
            <person name="Dalin E."/>
            <person name="Tice H."/>
            <person name="Bruce D."/>
            <person name="Goodwin L."/>
            <person name="Pitluck S."/>
            <person name="Chertkov O."/>
            <person name="Larimer F.W."/>
            <person name="Land M.L."/>
            <person name="Hauser L."/>
            <person name="Brettin T.S."/>
            <person name="Detter J.C."/>
            <person name="Han S."/>
            <person name="de Vos W.M."/>
            <person name="Janssen P.H."/>
            <person name="Smidt H."/>
        </authorList>
    </citation>
    <scope>NUCLEOTIDE SEQUENCE [LARGE SCALE GENOMIC DNA]</scope>
    <source>
        <strain evidence="2 3">Ellin514</strain>
    </source>
</reference>
<keyword evidence="1" id="KW-0472">Membrane</keyword>
<dbReference type="AlphaFoldDB" id="B9XJ02"/>
<comment type="caution">
    <text evidence="2">The sequence shown here is derived from an EMBL/GenBank/DDBJ whole genome shotgun (WGS) entry which is preliminary data.</text>
</comment>
<keyword evidence="1" id="KW-1133">Transmembrane helix</keyword>
<evidence type="ECO:0000313" key="3">
    <source>
        <dbReference type="Proteomes" id="UP000003688"/>
    </source>
</evidence>
<feature type="transmembrane region" description="Helical" evidence="1">
    <location>
        <begin position="37"/>
        <end position="58"/>
    </location>
</feature>
<accession>B9XJ02</accession>
<name>B9XJ02_PEDPL</name>
<proteinExistence type="predicted"/>
<evidence type="ECO:0000256" key="1">
    <source>
        <dbReference type="SAM" id="Phobius"/>
    </source>
</evidence>
<organism evidence="2 3">
    <name type="scientific">Pedosphaera parvula (strain Ellin514)</name>
    <dbReference type="NCBI Taxonomy" id="320771"/>
    <lineage>
        <taxon>Bacteria</taxon>
        <taxon>Pseudomonadati</taxon>
        <taxon>Verrucomicrobiota</taxon>
        <taxon>Pedosphaerae</taxon>
        <taxon>Pedosphaerales</taxon>
        <taxon>Pedosphaeraceae</taxon>
        <taxon>Pedosphaera</taxon>
    </lineage>
</organism>
<feature type="transmembrane region" description="Helical" evidence="1">
    <location>
        <begin position="64"/>
        <end position="82"/>
    </location>
</feature>
<keyword evidence="3" id="KW-1185">Reference proteome</keyword>
<dbReference type="Proteomes" id="UP000003688">
    <property type="component" value="Unassembled WGS sequence"/>
</dbReference>